<proteinExistence type="predicted"/>
<dbReference type="GO" id="GO:0003955">
    <property type="term" value="F:NAD(P)H dehydrogenase (quinone) activity"/>
    <property type="evidence" value="ECO:0007669"/>
    <property type="project" value="TreeGrafter"/>
</dbReference>
<dbReference type="KEGG" id="samy:DB32_000048"/>
<feature type="domain" description="Flavodoxin-like fold" evidence="2">
    <location>
        <begin position="2"/>
        <end position="153"/>
    </location>
</feature>
<gene>
    <name evidence="3" type="ORF">DB32_000048</name>
</gene>
<dbReference type="GO" id="GO:0009055">
    <property type="term" value="F:electron transfer activity"/>
    <property type="evidence" value="ECO:0007669"/>
    <property type="project" value="TreeGrafter"/>
</dbReference>
<reference evidence="3 4" key="1">
    <citation type="submission" date="2015-03" db="EMBL/GenBank/DDBJ databases">
        <title>Genome assembly of Sandaracinus amylolyticus DSM 53668.</title>
        <authorList>
            <person name="Sharma G."/>
            <person name="Subramanian S."/>
        </authorList>
    </citation>
    <scope>NUCLEOTIDE SEQUENCE [LARGE SCALE GENOMIC DNA]</scope>
    <source>
        <strain evidence="3 4">DSM 53668</strain>
    </source>
</reference>
<dbReference type="PANTHER" id="PTHR47307">
    <property type="entry name" value="GLUTATHIONE-REGULATED POTASSIUM-EFFLUX SYSTEM ANCILLARY PROTEIN KEFG"/>
    <property type="match status" value="1"/>
</dbReference>
<dbReference type="EMBL" id="CP011125">
    <property type="protein sequence ID" value="AKF02900.1"/>
    <property type="molecule type" value="Genomic_DNA"/>
</dbReference>
<evidence type="ECO:0000259" key="2">
    <source>
        <dbReference type="Pfam" id="PF02525"/>
    </source>
</evidence>
<dbReference type="GO" id="GO:0010181">
    <property type="term" value="F:FMN binding"/>
    <property type="evidence" value="ECO:0007669"/>
    <property type="project" value="TreeGrafter"/>
</dbReference>
<organism evidence="3 4">
    <name type="scientific">Sandaracinus amylolyticus</name>
    <dbReference type="NCBI Taxonomy" id="927083"/>
    <lineage>
        <taxon>Bacteria</taxon>
        <taxon>Pseudomonadati</taxon>
        <taxon>Myxococcota</taxon>
        <taxon>Polyangia</taxon>
        <taxon>Polyangiales</taxon>
        <taxon>Sandaracinaceae</taxon>
        <taxon>Sandaracinus</taxon>
    </lineage>
</organism>
<keyword evidence="4" id="KW-1185">Reference proteome</keyword>
<dbReference type="AlphaFoldDB" id="A0A0F6VYJ8"/>
<evidence type="ECO:0000313" key="4">
    <source>
        <dbReference type="Proteomes" id="UP000034883"/>
    </source>
</evidence>
<evidence type="ECO:0000256" key="1">
    <source>
        <dbReference type="ARBA" id="ARBA00023002"/>
    </source>
</evidence>
<dbReference type="STRING" id="927083.DB32_000048"/>
<dbReference type="Pfam" id="PF02525">
    <property type="entry name" value="Flavodoxin_2"/>
    <property type="match status" value="1"/>
</dbReference>
<accession>A0A0F6VYJ8</accession>
<evidence type="ECO:0000313" key="3">
    <source>
        <dbReference type="EMBL" id="AKF02900.1"/>
    </source>
</evidence>
<keyword evidence="1" id="KW-0560">Oxidoreductase</keyword>
<dbReference type="InterPro" id="IPR046980">
    <property type="entry name" value="KefG/KefF"/>
</dbReference>
<dbReference type="SUPFAM" id="SSF52218">
    <property type="entry name" value="Flavoproteins"/>
    <property type="match status" value="1"/>
</dbReference>
<dbReference type="PANTHER" id="PTHR47307:SF1">
    <property type="entry name" value="GLUTATHIONE-REGULATED POTASSIUM-EFFLUX SYSTEM ANCILLARY PROTEIN KEFG"/>
    <property type="match status" value="1"/>
</dbReference>
<dbReference type="Proteomes" id="UP000034883">
    <property type="component" value="Chromosome"/>
</dbReference>
<name>A0A0F6VYJ8_9BACT</name>
<sequence>MNRRLFEAAQGVEGVTTHDLYESYPSFAIDVQREQALLVEHDVIVLQHPFYWYSAPSIVKEWLDVVLEHGWAYGVGGTALRGKTLMNATTTGGAQAAYHPEGRNRFTMRHLLSPFDQSAYLCGMRYLAPFVVHGALALSQHHEVAPHAQRYARLLAMLRDDRLDLERAARADIVNALIDDAHEHETEAAR</sequence>
<dbReference type="InterPro" id="IPR003680">
    <property type="entry name" value="Flavodoxin_fold"/>
</dbReference>
<protein>
    <submittedName>
        <fullName evidence="3">Glutathione-regulated potassium-efflux system ancillary protein KefG</fullName>
    </submittedName>
</protein>
<dbReference type="Gene3D" id="3.40.50.360">
    <property type="match status" value="1"/>
</dbReference>
<dbReference type="InterPro" id="IPR029039">
    <property type="entry name" value="Flavoprotein-like_sf"/>
</dbReference>